<evidence type="ECO:0000256" key="4">
    <source>
        <dbReference type="ARBA" id="ARBA00022827"/>
    </source>
</evidence>
<feature type="domain" description="Acyl-CoA oxidase/dehydrogenase middle" evidence="7">
    <location>
        <begin position="125"/>
        <end position="223"/>
    </location>
</feature>
<protein>
    <submittedName>
        <fullName evidence="9">Acyl-CoA dehydrogenase family protein</fullName>
    </submittedName>
</protein>
<evidence type="ECO:0000259" key="8">
    <source>
        <dbReference type="Pfam" id="PF02771"/>
    </source>
</evidence>
<dbReference type="InterPro" id="IPR013786">
    <property type="entry name" value="AcylCoA_DH/ox_N"/>
</dbReference>
<dbReference type="EMBL" id="CP136336">
    <property type="protein sequence ID" value="WOB07601.1"/>
    <property type="molecule type" value="Genomic_DNA"/>
</dbReference>
<dbReference type="SUPFAM" id="SSF47203">
    <property type="entry name" value="Acyl-CoA dehydrogenase C-terminal domain-like"/>
    <property type="match status" value="1"/>
</dbReference>
<dbReference type="InterPro" id="IPR037069">
    <property type="entry name" value="AcylCoA_DH/ox_N_sf"/>
</dbReference>
<evidence type="ECO:0000259" key="7">
    <source>
        <dbReference type="Pfam" id="PF02770"/>
    </source>
</evidence>
<organism evidence="9 10">
    <name type="scientific">Piscinibacter gummiphilus</name>
    <dbReference type="NCBI Taxonomy" id="946333"/>
    <lineage>
        <taxon>Bacteria</taxon>
        <taxon>Pseudomonadati</taxon>
        <taxon>Pseudomonadota</taxon>
        <taxon>Betaproteobacteria</taxon>
        <taxon>Burkholderiales</taxon>
        <taxon>Sphaerotilaceae</taxon>
        <taxon>Piscinibacter</taxon>
    </lineage>
</organism>
<dbReference type="Pfam" id="PF00441">
    <property type="entry name" value="Acyl-CoA_dh_1"/>
    <property type="match status" value="1"/>
</dbReference>
<dbReference type="Gene3D" id="1.10.540.10">
    <property type="entry name" value="Acyl-CoA dehydrogenase/oxidase, N-terminal domain"/>
    <property type="match status" value="1"/>
</dbReference>
<comment type="similarity">
    <text evidence="2">Belongs to the acyl-CoA dehydrogenase family.</text>
</comment>
<dbReference type="Proteomes" id="UP001303946">
    <property type="component" value="Chromosome"/>
</dbReference>
<dbReference type="RefSeq" id="WP_316700259.1">
    <property type="nucleotide sequence ID" value="NZ_CP136336.1"/>
</dbReference>
<evidence type="ECO:0000313" key="9">
    <source>
        <dbReference type="EMBL" id="WOB07601.1"/>
    </source>
</evidence>
<accession>A0ABZ0CWS8</accession>
<proteinExistence type="inferred from homology"/>
<evidence type="ECO:0000256" key="3">
    <source>
        <dbReference type="ARBA" id="ARBA00022630"/>
    </source>
</evidence>
<dbReference type="InterPro" id="IPR046373">
    <property type="entry name" value="Acyl-CoA_Oxase/DH_mid-dom_sf"/>
</dbReference>
<dbReference type="InterPro" id="IPR052161">
    <property type="entry name" value="Mycobact_Acyl-CoA_DH"/>
</dbReference>
<dbReference type="InterPro" id="IPR009100">
    <property type="entry name" value="AcylCoA_DH/oxidase_NM_dom_sf"/>
</dbReference>
<evidence type="ECO:0000256" key="1">
    <source>
        <dbReference type="ARBA" id="ARBA00001974"/>
    </source>
</evidence>
<dbReference type="InterPro" id="IPR006091">
    <property type="entry name" value="Acyl-CoA_Oxase/DH_mid-dom"/>
</dbReference>
<evidence type="ECO:0000256" key="5">
    <source>
        <dbReference type="ARBA" id="ARBA00023002"/>
    </source>
</evidence>
<keyword evidence="3" id="KW-0285">Flavoprotein</keyword>
<dbReference type="Pfam" id="PF02770">
    <property type="entry name" value="Acyl-CoA_dh_M"/>
    <property type="match status" value="1"/>
</dbReference>
<feature type="domain" description="Acyl-CoA dehydrogenase/oxidase N-terminal" evidence="8">
    <location>
        <begin position="6"/>
        <end position="121"/>
    </location>
</feature>
<dbReference type="SUPFAM" id="SSF56645">
    <property type="entry name" value="Acyl-CoA dehydrogenase NM domain-like"/>
    <property type="match status" value="1"/>
</dbReference>
<dbReference type="Gene3D" id="2.40.110.10">
    <property type="entry name" value="Butyryl-CoA Dehydrogenase, subunit A, domain 2"/>
    <property type="match status" value="1"/>
</dbReference>
<reference evidence="9 10" key="1">
    <citation type="submission" date="2023-10" db="EMBL/GenBank/DDBJ databases">
        <title>Bacteria for the degradation of biodegradable plastic PBAT(Polybutylene adipate terephthalate).</title>
        <authorList>
            <person name="Weon H.-Y."/>
            <person name="Yeon J."/>
        </authorList>
    </citation>
    <scope>NUCLEOTIDE SEQUENCE [LARGE SCALE GENOMIC DNA]</scope>
    <source>
        <strain evidence="9 10">SBD 7-3</strain>
    </source>
</reference>
<feature type="domain" description="Acyl-CoA dehydrogenase/oxidase C-terminal" evidence="6">
    <location>
        <begin position="235"/>
        <end position="403"/>
    </location>
</feature>
<dbReference type="InterPro" id="IPR009075">
    <property type="entry name" value="AcylCo_DH/oxidase_C"/>
</dbReference>
<dbReference type="PANTHER" id="PTHR43292">
    <property type="entry name" value="ACYL-COA DEHYDROGENASE"/>
    <property type="match status" value="1"/>
</dbReference>
<dbReference type="InterPro" id="IPR036250">
    <property type="entry name" value="AcylCo_DH-like_C"/>
</dbReference>
<evidence type="ECO:0000259" key="6">
    <source>
        <dbReference type="Pfam" id="PF00441"/>
    </source>
</evidence>
<evidence type="ECO:0000313" key="10">
    <source>
        <dbReference type="Proteomes" id="UP001303946"/>
    </source>
</evidence>
<evidence type="ECO:0000256" key="2">
    <source>
        <dbReference type="ARBA" id="ARBA00009347"/>
    </source>
</evidence>
<dbReference type="PANTHER" id="PTHR43292:SF3">
    <property type="entry name" value="ACYL-COA DEHYDROGENASE FADE29"/>
    <property type="match status" value="1"/>
</dbReference>
<name>A0ABZ0CWS8_9BURK</name>
<keyword evidence="4" id="KW-0274">FAD</keyword>
<keyword evidence="10" id="KW-1185">Reference proteome</keyword>
<comment type="cofactor">
    <cofactor evidence="1">
        <name>FAD</name>
        <dbReference type="ChEBI" id="CHEBI:57692"/>
    </cofactor>
</comment>
<dbReference type="Pfam" id="PF02771">
    <property type="entry name" value="Acyl-CoA_dh_N"/>
    <property type="match status" value="1"/>
</dbReference>
<sequence length="406" mass="45503">MDLEYSPEEQKFREEVRSFIAENLPQEIRNRGASGERHLAEDITKWQNILYKKGWGGSSWPVEFGGTGWNAVQKHIFDEECAEAGTPMQLAFSIKMVAPVIMRFGNAAQKAYYLPRILSGEDWWCQGYSEPGAGSDLASLKTRAVRGTDEKGEHYIVNGQKTWNTLGQYADWIFVLVRTSTEGRKQEGISFLLVDMKTPGITVKPIIMLDGGHEVNEVWFDNVRVPVENRIGEENKGWTYAKFLLGHERTGIAGVGRSKVAIKRLKTLARKVPGDNGKPLIEDVRFRDRLAQVEMELMALEITNLKVVSQEGKSHAPGPEASMLKIKGSEIQQMLTELSMMALGPYGVPWLREQQDLSGNPQPLTEFFAGRETLLSGAYFNTRKTTIYGGSSEVQKNIISQMILGL</sequence>
<dbReference type="Gene3D" id="1.20.140.10">
    <property type="entry name" value="Butyryl-CoA Dehydrogenase, subunit A, domain 3"/>
    <property type="match status" value="1"/>
</dbReference>
<gene>
    <name evidence="9" type="ORF">RXV79_22150</name>
</gene>
<keyword evidence="5" id="KW-0560">Oxidoreductase</keyword>